<dbReference type="Proteomes" id="UP000887159">
    <property type="component" value="Unassembled WGS sequence"/>
</dbReference>
<evidence type="ECO:0000313" key="2">
    <source>
        <dbReference type="EMBL" id="GFY30685.1"/>
    </source>
</evidence>
<dbReference type="EMBL" id="BMAU01021394">
    <property type="protein sequence ID" value="GFY30685.1"/>
    <property type="molecule type" value="Genomic_DNA"/>
</dbReference>
<gene>
    <name evidence="2" type="ORF">TNCV_3118451</name>
</gene>
<comment type="caution">
    <text evidence="2">The sequence shown here is derived from an EMBL/GenBank/DDBJ whole genome shotgun (WGS) entry which is preliminary data.</text>
</comment>
<evidence type="ECO:0000313" key="3">
    <source>
        <dbReference type="Proteomes" id="UP000887159"/>
    </source>
</evidence>
<sequence>MDRQRLSATGPFPLPVGLGGEEREKKVESPNRIEPKVALAAQSLSTCTRVSNHVDIHLGTYNPTRCVGCLFKAHDITQNVFKTGHSFVRFTQILLTGLT</sequence>
<feature type="compositionally biased region" description="Basic and acidic residues" evidence="1">
    <location>
        <begin position="20"/>
        <end position="31"/>
    </location>
</feature>
<accession>A0A8X6W9N3</accession>
<dbReference type="AlphaFoldDB" id="A0A8X6W9N3"/>
<protein>
    <submittedName>
        <fullName evidence="2">Uncharacterized protein</fullName>
    </submittedName>
</protein>
<reference evidence="2" key="1">
    <citation type="submission" date="2020-08" db="EMBL/GenBank/DDBJ databases">
        <title>Multicomponent nature underlies the extraordinary mechanical properties of spider dragline silk.</title>
        <authorList>
            <person name="Kono N."/>
            <person name="Nakamura H."/>
            <person name="Mori M."/>
            <person name="Yoshida Y."/>
            <person name="Ohtoshi R."/>
            <person name="Malay A.D."/>
            <person name="Moran D.A.P."/>
            <person name="Tomita M."/>
            <person name="Numata K."/>
            <person name="Arakawa K."/>
        </authorList>
    </citation>
    <scope>NUCLEOTIDE SEQUENCE</scope>
</reference>
<name>A0A8X6W9N3_TRICX</name>
<feature type="region of interest" description="Disordered" evidence="1">
    <location>
        <begin position="1"/>
        <end position="31"/>
    </location>
</feature>
<proteinExistence type="predicted"/>
<organism evidence="2 3">
    <name type="scientific">Trichonephila clavipes</name>
    <name type="common">Golden silk orbweaver</name>
    <name type="synonym">Nephila clavipes</name>
    <dbReference type="NCBI Taxonomy" id="2585209"/>
    <lineage>
        <taxon>Eukaryota</taxon>
        <taxon>Metazoa</taxon>
        <taxon>Ecdysozoa</taxon>
        <taxon>Arthropoda</taxon>
        <taxon>Chelicerata</taxon>
        <taxon>Arachnida</taxon>
        <taxon>Araneae</taxon>
        <taxon>Araneomorphae</taxon>
        <taxon>Entelegynae</taxon>
        <taxon>Araneoidea</taxon>
        <taxon>Nephilidae</taxon>
        <taxon>Trichonephila</taxon>
    </lineage>
</organism>
<evidence type="ECO:0000256" key="1">
    <source>
        <dbReference type="SAM" id="MobiDB-lite"/>
    </source>
</evidence>
<keyword evidence="3" id="KW-1185">Reference proteome</keyword>